<evidence type="ECO:0000256" key="1">
    <source>
        <dbReference type="SAM" id="Phobius"/>
    </source>
</evidence>
<accession>A0ABQ5RZG7</accession>
<evidence type="ECO:0000313" key="3">
    <source>
        <dbReference type="Proteomes" id="UP001165090"/>
    </source>
</evidence>
<dbReference type="Proteomes" id="UP001165090">
    <property type="component" value="Unassembled WGS sequence"/>
</dbReference>
<keyword evidence="1" id="KW-0812">Transmembrane</keyword>
<organism evidence="2 3">
    <name type="scientific">Volvox africanus</name>
    <dbReference type="NCBI Taxonomy" id="51714"/>
    <lineage>
        <taxon>Eukaryota</taxon>
        <taxon>Viridiplantae</taxon>
        <taxon>Chlorophyta</taxon>
        <taxon>core chlorophytes</taxon>
        <taxon>Chlorophyceae</taxon>
        <taxon>CS clade</taxon>
        <taxon>Chlamydomonadales</taxon>
        <taxon>Volvocaceae</taxon>
        <taxon>Volvox</taxon>
    </lineage>
</organism>
<sequence length="236" mass="25141">FTVIALINVSCAPLLSRMLVLMEFISLGTLSLTITLSLYFTIDDGMNLAAENVLAIVIISLNTCLIVFFLYVASRKLWPAAFKVTTSTQLLQKMFSSCCNCIVSRPQDKAPDNCDMEKSGKGSGRGKQRLVCWPILSCCRIYTFARVGTSEAASAGGMGGPPSAAPARICGCTLDSLDTEASDRAADTGSPAVAPSGMGMALASVSLEDQLSNECMESLRQIPRPSHVSIRLESLL</sequence>
<keyword evidence="1" id="KW-1133">Transmembrane helix</keyword>
<name>A0ABQ5RZG7_9CHLO</name>
<reference evidence="2 3" key="1">
    <citation type="journal article" date="2023" name="IScience">
        <title>Expanded male sex-determining region conserved during the evolution of homothallism in the green alga Volvox.</title>
        <authorList>
            <person name="Yamamoto K."/>
            <person name="Matsuzaki R."/>
            <person name="Mahakham W."/>
            <person name="Heman W."/>
            <person name="Sekimoto H."/>
            <person name="Kawachi M."/>
            <person name="Minakuchi Y."/>
            <person name="Toyoda A."/>
            <person name="Nozaki H."/>
        </authorList>
    </citation>
    <scope>NUCLEOTIDE SEQUENCE [LARGE SCALE GENOMIC DNA]</scope>
    <source>
        <strain evidence="2 3">NIES-4468</strain>
    </source>
</reference>
<evidence type="ECO:0000313" key="2">
    <source>
        <dbReference type="EMBL" id="GLI62648.1"/>
    </source>
</evidence>
<feature type="non-terminal residue" evidence="2">
    <location>
        <position position="1"/>
    </location>
</feature>
<protein>
    <submittedName>
        <fullName evidence="2">Uncharacterized protein</fullName>
    </submittedName>
</protein>
<gene>
    <name evidence="2" type="ORF">VaNZ11_005317</name>
</gene>
<feature type="transmembrane region" description="Helical" evidence="1">
    <location>
        <begin position="54"/>
        <end position="73"/>
    </location>
</feature>
<dbReference type="EMBL" id="BSDZ01000013">
    <property type="protein sequence ID" value="GLI62648.1"/>
    <property type="molecule type" value="Genomic_DNA"/>
</dbReference>
<keyword evidence="3" id="KW-1185">Reference proteome</keyword>
<feature type="transmembrane region" description="Helical" evidence="1">
    <location>
        <begin position="20"/>
        <end position="42"/>
    </location>
</feature>
<proteinExistence type="predicted"/>
<keyword evidence="1" id="KW-0472">Membrane</keyword>
<comment type="caution">
    <text evidence="2">The sequence shown here is derived from an EMBL/GenBank/DDBJ whole genome shotgun (WGS) entry which is preliminary data.</text>
</comment>